<feature type="compositionally biased region" description="Basic and acidic residues" evidence="1">
    <location>
        <begin position="1"/>
        <end position="11"/>
    </location>
</feature>
<feature type="compositionally biased region" description="Low complexity" evidence="1">
    <location>
        <begin position="180"/>
        <end position="193"/>
    </location>
</feature>
<name>A0ABP8JHS1_9ACTN</name>
<comment type="caution">
    <text evidence="3">The sequence shown here is derived from an EMBL/GenBank/DDBJ whole genome shotgun (WGS) entry which is preliminary data.</text>
</comment>
<dbReference type="Proteomes" id="UP001500635">
    <property type="component" value="Unassembled WGS sequence"/>
</dbReference>
<reference evidence="4" key="1">
    <citation type="journal article" date="2019" name="Int. J. Syst. Evol. Microbiol.">
        <title>The Global Catalogue of Microorganisms (GCM) 10K type strain sequencing project: providing services to taxonomists for standard genome sequencing and annotation.</title>
        <authorList>
            <consortium name="The Broad Institute Genomics Platform"/>
            <consortium name="The Broad Institute Genome Sequencing Center for Infectious Disease"/>
            <person name="Wu L."/>
            <person name="Ma J."/>
        </authorList>
    </citation>
    <scope>NUCLEOTIDE SEQUENCE [LARGE SCALE GENOMIC DNA]</scope>
    <source>
        <strain evidence="4">JCM 17688</strain>
    </source>
</reference>
<feature type="compositionally biased region" description="Low complexity" evidence="1">
    <location>
        <begin position="82"/>
        <end position="107"/>
    </location>
</feature>
<protein>
    <recommendedName>
        <fullName evidence="2">Translation initiation factor IF-2 N-terminal domain-containing protein</fullName>
    </recommendedName>
</protein>
<evidence type="ECO:0000256" key="1">
    <source>
        <dbReference type="SAM" id="MobiDB-lite"/>
    </source>
</evidence>
<feature type="region of interest" description="Disordered" evidence="1">
    <location>
        <begin position="60"/>
        <end position="107"/>
    </location>
</feature>
<evidence type="ECO:0000313" key="4">
    <source>
        <dbReference type="Proteomes" id="UP001500635"/>
    </source>
</evidence>
<feature type="compositionally biased region" description="Basic and acidic residues" evidence="1">
    <location>
        <begin position="222"/>
        <end position="231"/>
    </location>
</feature>
<gene>
    <name evidence="3" type="ORF">GCM10023147_19570</name>
</gene>
<feature type="compositionally biased region" description="Basic and acidic residues" evidence="1">
    <location>
        <begin position="154"/>
        <end position="179"/>
    </location>
</feature>
<organism evidence="3 4">
    <name type="scientific">Tsukamurella soli</name>
    <dbReference type="NCBI Taxonomy" id="644556"/>
    <lineage>
        <taxon>Bacteria</taxon>
        <taxon>Bacillati</taxon>
        <taxon>Actinomycetota</taxon>
        <taxon>Actinomycetes</taxon>
        <taxon>Mycobacteriales</taxon>
        <taxon>Tsukamurellaceae</taxon>
        <taxon>Tsukamurella</taxon>
    </lineage>
</organism>
<evidence type="ECO:0000313" key="3">
    <source>
        <dbReference type="EMBL" id="GAA4391015.1"/>
    </source>
</evidence>
<accession>A0ABP8JHS1</accession>
<keyword evidence="4" id="KW-1185">Reference proteome</keyword>
<feature type="compositionally biased region" description="Basic and acidic residues" evidence="1">
    <location>
        <begin position="61"/>
        <end position="75"/>
    </location>
</feature>
<sequence>MADNKSPDRELNAPAAGGESAEEFPQKLRVHALARLLGITSKQALAHLADLGFVARSAHSSIDRSAAERVRDAVRPSDAGDDGAAGAEGAAPPSTETAAEPEPAAVEATAPQAAAGLFSALDVAQPVAPPVEPSGSAAAVPLFLQPEQVVLPKEPARRREPAVEPERPARPAAEPDRPARAATEPARQTTEPARPTAEVPAPAEGGTEQSAQDDSGQDDDEGAAKSEAKRS</sequence>
<evidence type="ECO:0000259" key="2">
    <source>
        <dbReference type="Pfam" id="PF04760"/>
    </source>
</evidence>
<dbReference type="Pfam" id="PF04760">
    <property type="entry name" value="IF2_N"/>
    <property type="match status" value="1"/>
</dbReference>
<feature type="region of interest" description="Disordered" evidence="1">
    <location>
        <begin position="148"/>
        <end position="231"/>
    </location>
</feature>
<dbReference type="EMBL" id="BAABFR010000024">
    <property type="protein sequence ID" value="GAA4391015.1"/>
    <property type="molecule type" value="Genomic_DNA"/>
</dbReference>
<proteinExistence type="predicted"/>
<dbReference type="Gene3D" id="1.10.10.2480">
    <property type="match status" value="1"/>
</dbReference>
<feature type="region of interest" description="Disordered" evidence="1">
    <location>
        <begin position="1"/>
        <end position="23"/>
    </location>
</feature>
<feature type="domain" description="Translation initiation factor IF-2 N-terminal" evidence="2">
    <location>
        <begin position="26"/>
        <end position="74"/>
    </location>
</feature>
<dbReference type="InterPro" id="IPR006847">
    <property type="entry name" value="IF2_N"/>
</dbReference>